<protein>
    <submittedName>
        <fullName evidence="2">Uncharacterized protein</fullName>
    </submittedName>
</protein>
<evidence type="ECO:0000313" key="3">
    <source>
        <dbReference type="Proteomes" id="UP000324996"/>
    </source>
</evidence>
<keyword evidence="3" id="KW-1185">Reference proteome</keyword>
<reference evidence="2 3" key="1">
    <citation type="submission" date="2019-09" db="EMBL/GenBank/DDBJ databases">
        <title>NBRP : Genome information of microbial organism related human and environment.</title>
        <authorList>
            <person name="Hattori M."/>
            <person name="Oshima K."/>
            <person name="Inaba H."/>
            <person name="Suda W."/>
            <person name="Sakamoto M."/>
            <person name="Iino T."/>
            <person name="Kitahara M."/>
            <person name="Oshida Y."/>
            <person name="Iida T."/>
            <person name="Kudo T."/>
            <person name="Itoh T."/>
            <person name="Ohkuma M."/>
        </authorList>
    </citation>
    <scope>NUCLEOTIDE SEQUENCE [LARGE SCALE GENOMIC DNA]</scope>
    <source>
        <strain evidence="2 3">Q-1</strain>
    </source>
</reference>
<name>A0A5A7NEZ7_9PROT</name>
<dbReference type="AlphaFoldDB" id="A0A5A7NEZ7"/>
<dbReference type="EMBL" id="BKCN01000037">
    <property type="protein sequence ID" value="GER05649.1"/>
    <property type="molecule type" value="Genomic_DNA"/>
</dbReference>
<keyword evidence="1" id="KW-0812">Transmembrane</keyword>
<keyword evidence="1" id="KW-0472">Membrane</keyword>
<gene>
    <name evidence="2" type="ORF">JCM17846_33310</name>
</gene>
<keyword evidence="1" id="KW-1133">Transmembrane helix</keyword>
<comment type="caution">
    <text evidence="2">The sequence shown here is derived from an EMBL/GenBank/DDBJ whole genome shotgun (WGS) entry which is preliminary data.</text>
</comment>
<evidence type="ECO:0000313" key="2">
    <source>
        <dbReference type="EMBL" id="GER05649.1"/>
    </source>
</evidence>
<dbReference type="Proteomes" id="UP000324996">
    <property type="component" value="Unassembled WGS sequence"/>
</dbReference>
<proteinExistence type="predicted"/>
<organism evidence="2 3">
    <name type="scientific">Iodidimonas nitroreducens</name>
    <dbReference type="NCBI Taxonomy" id="1236968"/>
    <lineage>
        <taxon>Bacteria</taxon>
        <taxon>Pseudomonadati</taxon>
        <taxon>Pseudomonadota</taxon>
        <taxon>Alphaproteobacteria</taxon>
        <taxon>Iodidimonadales</taxon>
        <taxon>Iodidimonadaceae</taxon>
        <taxon>Iodidimonas</taxon>
    </lineage>
</organism>
<evidence type="ECO:0000256" key="1">
    <source>
        <dbReference type="SAM" id="Phobius"/>
    </source>
</evidence>
<accession>A0A5A7NEZ7</accession>
<feature type="transmembrane region" description="Helical" evidence="1">
    <location>
        <begin position="107"/>
        <end position="130"/>
    </location>
</feature>
<sequence>MRSVTGTKPLQVQVLTDTLNRLLTEVTDIKKCQITAKELKPLQIALEANAKKIAGVRNAAFKGGQEGVSGPAHSLEQTTRKIQKKVDDAVHGLSEARRVAAGTVRNVHLLITFSTLTGLAMGALASLLVFDYSLGRNFRDSVQLMGLDSACTQQGGLIAVQENGRFYVFQIGE</sequence>